<evidence type="ECO:0000313" key="2">
    <source>
        <dbReference type="Proteomes" id="UP000310108"/>
    </source>
</evidence>
<dbReference type="AlphaFoldDB" id="A0A4U6XN59"/>
<dbReference type="Proteomes" id="UP000310108">
    <property type="component" value="Unassembled WGS sequence"/>
</dbReference>
<gene>
    <name evidence="1" type="ORF">CTA1_9084</name>
</gene>
<proteinExistence type="predicted"/>
<comment type="caution">
    <text evidence="1">The sequence shown here is derived from an EMBL/GenBank/DDBJ whole genome shotgun (WGS) entry which is preliminary data.</text>
</comment>
<name>A0A4U6XN59_9PEZI</name>
<dbReference type="EMBL" id="PJEX01000049">
    <property type="protein sequence ID" value="TKW57155.1"/>
    <property type="molecule type" value="Genomic_DNA"/>
</dbReference>
<organism evidence="1 2">
    <name type="scientific">Colletotrichum tanaceti</name>
    <dbReference type="NCBI Taxonomy" id="1306861"/>
    <lineage>
        <taxon>Eukaryota</taxon>
        <taxon>Fungi</taxon>
        <taxon>Dikarya</taxon>
        <taxon>Ascomycota</taxon>
        <taxon>Pezizomycotina</taxon>
        <taxon>Sordariomycetes</taxon>
        <taxon>Hypocreomycetidae</taxon>
        <taxon>Glomerellales</taxon>
        <taxon>Glomerellaceae</taxon>
        <taxon>Colletotrichum</taxon>
        <taxon>Colletotrichum destructivum species complex</taxon>
    </lineage>
</organism>
<accession>A0A4U6XN59</accession>
<evidence type="ECO:0000313" key="1">
    <source>
        <dbReference type="EMBL" id="TKW57155.1"/>
    </source>
</evidence>
<reference evidence="1 2" key="1">
    <citation type="journal article" date="2019" name="PLoS ONE">
        <title>Comparative genome analysis indicates high evolutionary potential of pathogenicity genes in Colletotrichum tanaceti.</title>
        <authorList>
            <person name="Lelwala R.V."/>
            <person name="Korhonen P.K."/>
            <person name="Young N.D."/>
            <person name="Scott J.B."/>
            <person name="Ades P.A."/>
            <person name="Gasser R.B."/>
            <person name="Taylor P.W.J."/>
        </authorList>
    </citation>
    <scope>NUCLEOTIDE SEQUENCE [LARGE SCALE GENOMIC DNA]</scope>
    <source>
        <strain evidence="1">BRIP57314</strain>
    </source>
</reference>
<sequence>MARWSALLLVLVDEDMRTWRDEEDALQWFSGFAAVSVPGPKLLFSPPNLTEVGWHVPPRVLSSGA</sequence>
<keyword evidence="2" id="KW-1185">Reference proteome</keyword>
<protein>
    <submittedName>
        <fullName evidence="1">Uncharacterized protein</fullName>
    </submittedName>
</protein>